<dbReference type="AlphaFoldDB" id="A0A2S9XFR0"/>
<dbReference type="Proteomes" id="UP000237968">
    <property type="component" value="Unassembled WGS sequence"/>
</dbReference>
<name>A0A2S9XFR0_9BACT</name>
<dbReference type="RefSeq" id="WP_106394507.1">
    <property type="nucleotide sequence ID" value="NZ_PVNK01000232.1"/>
</dbReference>
<organism evidence="1 2">
    <name type="scientific">Enhygromyxa salina</name>
    <dbReference type="NCBI Taxonomy" id="215803"/>
    <lineage>
        <taxon>Bacteria</taxon>
        <taxon>Pseudomonadati</taxon>
        <taxon>Myxococcota</taxon>
        <taxon>Polyangia</taxon>
        <taxon>Nannocystales</taxon>
        <taxon>Nannocystaceae</taxon>
        <taxon>Enhygromyxa</taxon>
    </lineage>
</organism>
<reference evidence="1 2" key="1">
    <citation type="submission" date="2018-03" db="EMBL/GenBank/DDBJ databases">
        <title>Draft Genome Sequences of the Obligatory Marine Myxobacteria Enhygromyxa salina SWB005.</title>
        <authorList>
            <person name="Poehlein A."/>
            <person name="Moghaddam J.A."/>
            <person name="Harms H."/>
            <person name="Alanjari M."/>
            <person name="Koenig G.M."/>
            <person name="Daniel R."/>
            <person name="Schaeberle T.F."/>
        </authorList>
    </citation>
    <scope>NUCLEOTIDE SEQUENCE [LARGE SCALE GENOMIC DNA]</scope>
    <source>
        <strain evidence="1 2">SWB005</strain>
    </source>
</reference>
<dbReference type="EMBL" id="PVNK01000232">
    <property type="protein sequence ID" value="PRP91704.1"/>
    <property type="molecule type" value="Genomic_DNA"/>
</dbReference>
<evidence type="ECO:0000313" key="2">
    <source>
        <dbReference type="Proteomes" id="UP000237968"/>
    </source>
</evidence>
<keyword evidence="2" id="KW-1185">Reference proteome</keyword>
<evidence type="ECO:0000313" key="1">
    <source>
        <dbReference type="EMBL" id="PRP91704.1"/>
    </source>
</evidence>
<proteinExistence type="predicted"/>
<gene>
    <name evidence="1" type="ORF">ENSA5_52840</name>
</gene>
<sequence>MRLEPRKILKYYEIASDEPADEPAELGIESFHAEEYLATNDVMASHQIIPAWDSGSVSDRLCY</sequence>
<accession>A0A2S9XFR0</accession>
<protein>
    <submittedName>
        <fullName evidence="1">Uncharacterized protein</fullName>
    </submittedName>
</protein>
<comment type="caution">
    <text evidence="1">The sequence shown here is derived from an EMBL/GenBank/DDBJ whole genome shotgun (WGS) entry which is preliminary data.</text>
</comment>